<feature type="transmembrane region" description="Helical" evidence="6">
    <location>
        <begin position="81"/>
        <end position="106"/>
    </location>
</feature>
<evidence type="ECO:0000256" key="2">
    <source>
        <dbReference type="ARBA" id="ARBA00022475"/>
    </source>
</evidence>
<evidence type="ECO:0000256" key="6">
    <source>
        <dbReference type="RuleBase" id="RU366058"/>
    </source>
</evidence>
<gene>
    <name evidence="8" type="ORF">WMO64_07195</name>
</gene>
<feature type="transmembrane region" description="Helical" evidence="6">
    <location>
        <begin position="191"/>
        <end position="211"/>
    </location>
</feature>
<proteinExistence type="inferred from homology"/>
<protein>
    <recommendedName>
        <fullName evidence="6">TVP38/TMEM64 family membrane protein</fullName>
    </recommendedName>
</protein>
<feature type="transmembrane region" description="Helical" evidence="6">
    <location>
        <begin position="51"/>
        <end position="69"/>
    </location>
</feature>
<dbReference type="RefSeq" id="WP_294518529.1">
    <property type="nucleotide sequence ID" value="NZ_JBBMFK010000009.1"/>
</dbReference>
<comment type="subcellular location">
    <subcellularLocation>
        <location evidence="1 6">Cell membrane</location>
        <topology evidence="1 6">Multi-pass membrane protein</topology>
    </subcellularLocation>
</comment>
<dbReference type="Pfam" id="PF09335">
    <property type="entry name" value="VTT_dom"/>
    <property type="match status" value="1"/>
</dbReference>
<dbReference type="InterPro" id="IPR032816">
    <property type="entry name" value="VTT_dom"/>
</dbReference>
<evidence type="ECO:0000313" key="9">
    <source>
        <dbReference type="Proteomes" id="UP001464378"/>
    </source>
</evidence>
<evidence type="ECO:0000256" key="5">
    <source>
        <dbReference type="ARBA" id="ARBA00023136"/>
    </source>
</evidence>
<accession>A0ABV1E9C1</accession>
<reference evidence="8 9" key="1">
    <citation type="submission" date="2024-03" db="EMBL/GenBank/DDBJ databases">
        <title>Human intestinal bacterial collection.</title>
        <authorList>
            <person name="Pauvert C."/>
            <person name="Hitch T.C.A."/>
            <person name="Clavel T."/>
        </authorList>
    </citation>
    <scope>NUCLEOTIDE SEQUENCE [LARGE SCALE GENOMIC DNA]</scope>
    <source>
        <strain evidence="8 9">CLA-AP-H29</strain>
    </source>
</reference>
<comment type="caution">
    <text evidence="8">The sequence shown here is derived from an EMBL/GenBank/DDBJ whole genome shotgun (WGS) entry which is preliminary data.</text>
</comment>
<keyword evidence="2 6" id="KW-1003">Cell membrane</keyword>
<comment type="similarity">
    <text evidence="6">Belongs to the TVP38/TMEM64 family.</text>
</comment>
<feature type="transmembrane region" description="Helical" evidence="6">
    <location>
        <begin position="136"/>
        <end position="159"/>
    </location>
</feature>
<keyword evidence="5 6" id="KW-0472">Membrane</keyword>
<dbReference type="EMBL" id="JBBMFK010000009">
    <property type="protein sequence ID" value="MEQ2443252.1"/>
    <property type="molecule type" value="Genomic_DNA"/>
</dbReference>
<keyword evidence="9" id="KW-1185">Reference proteome</keyword>
<feature type="domain" description="VTT" evidence="7">
    <location>
        <begin position="69"/>
        <end position="186"/>
    </location>
</feature>
<evidence type="ECO:0000256" key="1">
    <source>
        <dbReference type="ARBA" id="ARBA00004651"/>
    </source>
</evidence>
<keyword evidence="4 6" id="KW-1133">Transmembrane helix</keyword>
<dbReference type="PANTHER" id="PTHR12677">
    <property type="entry name" value="GOLGI APPARATUS MEMBRANE PROTEIN TVP38-RELATED"/>
    <property type="match status" value="1"/>
</dbReference>
<sequence length="227" mass="25049">MKKRNQKWIATLILTILILGGIFLFLWNTGFFSAARSLDGIQDYITRFSPYSHLVFFLVQLASVVIAPIPSNITAAGGALLFGMWPAFLLTAGAVVLGSVVVFWLARVLGQSFAGRFVSQKVSDRYLEVIRRKRDVFLALVFLFPFFPDDLICILAGLTDIGLPRFLVIVVLTRPWGLLVASAVGSSVIAVPIWAMALIGLAGLALFLAAMKYGDQWEARLLEKFKH</sequence>
<dbReference type="InterPro" id="IPR015414">
    <property type="entry name" value="TMEM64"/>
</dbReference>
<feature type="transmembrane region" description="Helical" evidence="6">
    <location>
        <begin position="12"/>
        <end position="31"/>
    </location>
</feature>
<evidence type="ECO:0000256" key="3">
    <source>
        <dbReference type="ARBA" id="ARBA00022692"/>
    </source>
</evidence>
<name>A0ABV1E9C1_9FIRM</name>
<dbReference type="PANTHER" id="PTHR12677:SF49">
    <property type="entry name" value="TVP38_TMEM64 FAMILY MEMBRANE PROTEIN"/>
    <property type="match status" value="1"/>
</dbReference>
<evidence type="ECO:0000259" key="7">
    <source>
        <dbReference type="Pfam" id="PF09335"/>
    </source>
</evidence>
<organism evidence="8 9">
    <name type="scientific">Pseudoflavonifractor intestinihominis</name>
    <dbReference type="NCBI Taxonomy" id="3133171"/>
    <lineage>
        <taxon>Bacteria</taxon>
        <taxon>Bacillati</taxon>
        <taxon>Bacillota</taxon>
        <taxon>Clostridia</taxon>
        <taxon>Eubacteriales</taxon>
        <taxon>Oscillospiraceae</taxon>
        <taxon>Pseudoflavonifractor</taxon>
    </lineage>
</organism>
<evidence type="ECO:0000313" key="8">
    <source>
        <dbReference type="EMBL" id="MEQ2443252.1"/>
    </source>
</evidence>
<evidence type="ECO:0000256" key="4">
    <source>
        <dbReference type="ARBA" id="ARBA00022989"/>
    </source>
</evidence>
<dbReference type="Proteomes" id="UP001464378">
    <property type="component" value="Unassembled WGS sequence"/>
</dbReference>
<keyword evidence="3 6" id="KW-0812">Transmembrane</keyword>